<name>K3ZYX5_SETIT</name>
<dbReference type="HOGENOM" id="CLU_2982656_0_0_1"/>
<reference evidence="2" key="2">
    <citation type="submission" date="2018-08" db="UniProtKB">
        <authorList>
            <consortium name="EnsemblPlants"/>
        </authorList>
    </citation>
    <scope>IDENTIFICATION</scope>
    <source>
        <strain evidence="2">Yugu1</strain>
    </source>
</reference>
<accession>K3ZYX5</accession>
<dbReference type="EnsemblPlants" id="KQL23104">
    <property type="protein sequence ID" value="KQL23104"/>
    <property type="gene ID" value="SETIT_031807mg"/>
</dbReference>
<evidence type="ECO:0000256" key="1">
    <source>
        <dbReference type="SAM" id="MobiDB-lite"/>
    </source>
</evidence>
<organism evidence="2 3">
    <name type="scientific">Setaria italica</name>
    <name type="common">Foxtail millet</name>
    <name type="synonym">Panicum italicum</name>
    <dbReference type="NCBI Taxonomy" id="4555"/>
    <lineage>
        <taxon>Eukaryota</taxon>
        <taxon>Viridiplantae</taxon>
        <taxon>Streptophyta</taxon>
        <taxon>Embryophyta</taxon>
        <taxon>Tracheophyta</taxon>
        <taxon>Spermatophyta</taxon>
        <taxon>Magnoliopsida</taxon>
        <taxon>Liliopsida</taxon>
        <taxon>Poales</taxon>
        <taxon>Poaceae</taxon>
        <taxon>PACMAD clade</taxon>
        <taxon>Panicoideae</taxon>
        <taxon>Panicodae</taxon>
        <taxon>Paniceae</taxon>
        <taxon>Cenchrinae</taxon>
        <taxon>Setaria</taxon>
    </lineage>
</organism>
<protein>
    <submittedName>
        <fullName evidence="2">Uncharacterized protein</fullName>
    </submittedName>
</protein>
<dbReference type="Gramene" id="KQL23104">
    <property type="protein sequence ID" value="KQL23104"/>
    <property type="gene ID" value="SETIT_031807mg"/>
</dbReference>
<feature type="region of interest" description="Disordered" evidence="1">
    <location>
        <begin position="1"/>
        <end position="44"/>
    </location>
</feature>
<keyword evidence="3" id="KW-1185">Reference proteome</keyword>
<evidence type="ECO:0000313" key="2">
    <source>
        <dbReference type="EnsemblPlants" id="KQL23104"/>
    </source>
</evidence>
<dbReference type="InParanoid" id="K3ZYX5"/>
<dbReference type="Proteomes" id="UP000004995">
    <property type="component" value="Unassembled WGS sequence"/>
</dbReference>
<sequence length="58" mass="6301">MRSPRPGPEGGKSSGSDEAIHGTRSSVCMHEDKGRRPRSRIGVPQDCTSVLRSLRPEV</sequence>
<dbReference type="AlphaFoldDB" id="K3ZYX5"/>
<dbReference type="EMBL" id="AGNK02000784">
    <property type="status" value="NOT_ANNOTATED_CDS"/>
    <property type="molecule type" value="Genomic_DNA"/>
</dbReference>
<reference evidence="3" key="1">
    <citation type="journal article" date="2012" name="Nat. Biotechnol.">
        <title>Reference genome sequence of the model plant Setaria.</title>
        <authorList>
            <person name="Bennetzen J.L."/>
            <person name="Schmutz J."/>
            <person name="Wang H."/>
            <person name="Percifield R."/>
            <person name="Hawkins J."/>
            <person name="Pontaroli A.C."/>
            <person name="Estep M."/>
            <person name="Feng L."/>
            <person name="Vaughn J.N."/>
            <person name="Grimwood J."/>
            <person name="Jenkins J."/>
            <person name="Barry K."/>
            <person name="Lindquist E."/>
            <person name="Hellsten U."/>
            <person name="Deshpande S."/>
            <person name="Wang X."/>
            <person name="Wu X."/>
            <person name="Mitros T."/>
            <person name="Triplett J."/>
            <person name="Yang X."/>
            <person name="Ye C.Y."/>
            <person name="Mauro-Herrera M."/>
            <person name="Wang L."/>
            <person name="Li P."/>
            <person name="Sharma M."/>
            <person name="Sharma R."/>
            <person name="Ronald P.C."/>
            <person name="Panaud O."/>
            <person name="Kellogg E.A."/>
            <person name="Brutnell T.P."/>
            <person name="Doust A.N."/>
            <person name="Tuskan G.A."/>
            <person name="Rokhsar D."/>
            <person name="Devos K.M."/>
        </authorList>
    </citation>
    <scope>NUCLEOTIDE SEQUENCE [LARGE SCALE GENOMIC DNA]</scope>
    <source>
        <strain evidence="3">cv. Yugu1</strain>
    </source>
</reference>
<evidence type="ECO:0000313" key="3">
    <source>
        <dbReference type="Proteomes" id="UP000004995"/>
    </source>
</evidence>
<proteinExistence type="predicted"/>